<evidence type="ECO:0000313" key="3">
    <source>
        <dbReference type="Proteomes" id="UP000006860"/>
    </source>
</evidence>
<gene>
    <name evidence="2" type="ordered locus">Plabr_1850</name>
</gene>
<protein>
    <recommendedName>
        <fullName evidence="4">ATP-dependent Clp protease proteolytic subunit</fullName>
    </recommendedName>
</protein>
<dbReference type="Gene3D" id="3.90.226.10">
    <property type="entry name" value="2-enoyl-CoA Hydratase, Chain A, domain 1"/>
    <property type="match status" value="1"/>
</dbReference>
<sequence length="208" mass="22730">MATNSKDSLPRLKAYPGPPPAGAHERPQDWEIMLAGDLNDKHTDLLQSVIDVPRGSRGVIYFDSNGGSVYTSLSLMSLIRLRNLDATGVVLGECSSAALLPFAACRRRYVTPFSTLLFHAMKWESEENVRLHEAAEWARHFQAIEKHFDGLLAQLFDADPQLLQSWTEPGRFISGEELAKAGLAELISPLEALPTGLFPSAASGRSGV</sequence>
<dbReference type="Proteomes" id="UP000006860">
    <property type="component" value="Chromosome"/>
</dbReference>
<dbReference type="Pfam" id="PF00574">
    <property type="entry name" value="CLP_protease"/>
    <property type="match status" value="1"/>
</dbReference>
<dbReference type="InterPro" id="IPR029045">
    <property type="entry name" value="ClpP/crotonase-like_dom_sf"/>
</dbReference>
<dbReference type="AlphaFoldDB" id="F0SGX5"/>
<dbReference type="InterPro" id="IPR023562">
    <property type="entry name" value="ClpP/TepA"/>
</dbReference>
<accession>F0SGX5</accession>
<keyword evidence="3" id="KW-1185">Reference proteome</keyword>
<evidence type="ECO:0000256" key="1">
    <source>
        <dbReference type="SAM" id="MobiDB-lite"/>
    </source>
</evidence>
<reference evidence="3" key="1">
    <citation type="submission" date="2011-02" db="EMBL/GenBank/DDBJ databases">
        <title>The complete genome of Planctomyces brasiliensis DSM 5305.</title>
        <authorList>
            <person name="Lucas S."/>
            <person name="Copeland A."/>
            <person name="Lapidus A."/>
            <person name="Bruce D."/>
            <person name="Goodwin L."/>
            <person name="Pitluck S."/>
            <person name="Kyrpides N."/>
            <person name="Mavromatis K."/>
            <person name="Pagani I."/>
            <person name="Ivanova N."/>
            <person name="Ovchinnikova G."/>
            <person name="Lu M."/>
            <person name="Detter J.C."/>
            <person name="Han C."/>
            <person name="Land M."/>
            <person name="Hauser L."/>
            <person name="Markowitz V."/>
            <person name="Cheng J.-F."/>
            <person name="Hugenholtz P."/>
            <person name="Woyke T."/>
            <person name="Wu D."/>
            <person name="Tindall B."/>
            <person name="Pomrenke H.G."/>
            <person name="Brambilla E."/>
            <person name="Klenk H.-P."/>
            <person name="Eisen J.A."/>
        </authorList>
    </citation>
    <scope>NUCLEOTIDE SEQUENCE [LARGE SCALE GENOMIC DNA]</scope>
    <source>
        <strain evidence="3">ATCC 49424 / DSM 5305 / JCM 21570 / NBRC 103401 / IFAM 1448</strain>
    </source>
</reference>
<name>F0SGX5_RUBBR</name>
<dbReference type="SUPFAM" id="SSF52096">
    <property type="entry name" value="ClpP/crotonase"/>
    <property type="match status" value="1"/>
</dbReference>
<feature type="region of interest" description="Disordered" evidence="1">
    <location>
        <begin position="1"/>
        <end position="26"/>
    </location>
</feature>
<dbReference type="KEGG" id="pbs:Plabr_1850"/>
<dbReference type="HOGENOM" id="CLU_1395212_0_0_0"/>
<evidence type="ECO:0000313" key="2">
    <source>
        <dbReference type="EMBL" id="ADY59460.1"/>
    </source>
</evidence>
<evidence type="ECO:0008006" key="4">
    <source>
        <dbReference type="Google" id="ProtNLM"/>
    </source>
</evidence>
<dbReference type="eggNOG" id="COG0740">
    <property type="taxonomic scope" value="Bacteria"/>
</dbReference>
<proteinExistence type="predicted"/>
<organism evidence="2 3">
    <name type="scientific">Rubinisphaera brasiliensis (strain ATCC 49424 / DSM 5305 / JCM 21570 / IAM 15109 / NBRC 103401 / IFAM 1448)</name>
    <name type="common">Planctomyces brasiliensis</name>
    <dbReference type="NCBI Taxonomy" id="756272"/>
    <lineage>
        <taxon>Bacteria</taxon>
        <taxon>Pseudomonadati</taxon>
        <taxon>Planctomycetota</taxon>
        <taxon>Planctomycetia</taxon>
        <taxon>Planctomycetales</taxon>
        <taxon>Planctomycetaceae</taxon>
        <taxon>Rubinisphaera</taxon>
    </lineage>
</organism>
<dbReference type="STRING" id="756272.Plabr_1850"/>
<dbReference type="EMBL" id="CP002546">
    <property type="protein sequence ID" value="ADY59460.1"/>
    <property type="molecule type" value="Genomic_DNA"/>
</dbReference>